<keyword evidence="2" id="KW-1133">Transmembrane helix</keyword>
<keyword evidence="2" id="KW-0472">Membrane</keyword>
<evidence type="ECO:0000313" key="4">
    <source>
        <dbReference type="Proteomes" id="UP000827284"/>
    </source>
</evidence>
<name>A0A9P3H928_9FUNG</name>
<accession>A0A9P3H928</accession>
<feature type="region of interest" description="Disordered" evidence="1">
    <location>
        <begin position="289"/>
        <end position="370"/>
    </location>
</feature>
<organism evidence="3 4">
    <name type="scientific">Entomortierella parvispora</name>
    <dbReference type="NCBI Taxonomy" id="205924"/>
    <lineage>
        <taxon>Eukaryota</taxon>
        <taxon>Fungi</taxon>
        <taxon>Fungi incertae sedis</taxon>
        <taxon>Mucoromycota</taxon>
        <taxon>Mortierellomycotina</taxon>
        <taxon>Mortierellomycetes</taxon>
        <taxon>Mortierellales</taxon>
        <taxon>Mortierellaceae</taxon>
        <taxon>Entomortierella</taxon>
    </lineage>
</organism>
<dbReference type="EMBL" id="BQFW01000006">
    <property type="protein sequence ID" value="GJJ72331.1"/>
    <property type="molecule type" value="Genomic_DNA"/>
</dbReference>
<reference evidence="3" key="1">
    <citation type="submission" date="2021-11" db="EMBL/GenBank/DDBJ databases">
        <authorList>
            <person name="Herlambang A."/>
            <person name="Guo Y."/>
            <person name="Takashima Y."/>
            <person name="Nishizawa T."/>
        </authorList>
    </citation>
    <scope>NUCLEOTIDE SEQUENCE</scope>
    <source>
        <strain evidence="3">E1425</strain>
    </source>
</reference>
<protein>
    <submittedName>
        <fullName evidence="3">Uncharacterized protein</fullName>
    </submittedName>
</protein>
<dbReference type="OrthoDB" id="2442837at2759"/>
<evidence type="ECO:0000256" key="1">
    <source>
        <dbReference type="SAM" id="MobiDB-lite"/>
    </source>
</evidence>
<dbReference type="Proteomes" id="UP000827284">
    <property type="component" value="Unassembled WGS sequence"/>
</dbReference>
<feature type="region of interest" description="Disordered" evidence="1">
    <location>
        <begin position="210"/>
        <end position="230"/>
    </location>
</feature>
<proteinExistence type="predicted"/>
<evidence type="ECO:0000313" key="3">
    <source>
        <dbReference type="EMBL" id="GJJ72331.1"/>
    </source>
</evidence>
<evidence type="ECO:0000256" key="2">
    <source>
        <dbReference type="SAM" id="Phobius"/>
    </source>
</evidence>
<keyword evidence="4" id="KW-1185">Reference proteome</keyword>
<feature type="transmembrane region" description="Helical" evidence="2">
    <location>
        <begin position="234"/>
        <end position="259"/>
    </location>
</feature>
<reference evidence="3" key="2">
    <citation type="journal article" date="2022" name="Microbiol. Resour. Announc.">
        <title>Whole-Genome Sequence of Entomortierella parvispora E1425, a Mucoromycotan Fungus Associated with Burkholderiaceae-Related Endosymbiotic Bacteria.</title>
        <authorList>
            <person name="Herlambang A."/>
            <person name="Guo Y."/>
            <person name="Takashima Y."/>
            <person name="Narisawa K."/>
            <person name="Ohta H."/>
            <person name="Nishizawa T."/>
        </authorList>
    </citation>
    <scope>NUCLEOTIDE SEQUENCE</scope>
    <source>
        <strain evidence="3">E1425</strain>
    </source>
</reference>
<keyword evidence="2" id="KW-0812">Transmembrane</keyword>
<dbReference type="AlphaFoldDB" id="A0A9P3H928"/>
<comment type="caution">
    <text evidence="3">The sequence shown here is derived from an EMBL/GenBank/DDBJ whole genome shotgun (WGS) entry which is preliminary data.</text>
</comment>
<feature type="compositionally biased region" description="Low complexity" evidence="1">
    <location>
        <begin position="210"/>
        <end position="224"/>
    </location>
</feature>
<feature type="compositionally biased region" description="Acidic residues" evidence="1">
    <location>
        <begin position="332"/>
        <end position="341"/>
    </location>
</feature>
<gene>
    <name evidence="3" type="ORF">EMPS_04688</name>
</gene>
<sequence>MTGTHSQRTRKTGLASMSSPRTWRNLAMTATLALVVLESITAAPAPVTVAGARHSFARRDVKYVDPSAQLIEVTFQAESTNYVEQLTLNQCFNQFKLPLSNPDDPDNPVRNYTAITATDSEVALNFFLDDQCEEFDWSMQSQVLSNSGSFASVKYIGQFLDAKPGMYEIELSPTVLPDQDPDGKNHTEPVTLPTTATSLAASATGSASASATSGAAAGTETATSDESKSGTHSAGFAIGSGIVGILVFAGIIGACFLGYRKFFAAGALGAGAKRDGRFMSLSSGQDDYDDETGLVGENGPHSSALMQSRVGVSFDDERFDGGRDGTGAGAYSDDEEDEDDRVELGAYPQNPAAPTQYRPEPGTLPQNLRG</sequence>